<keyword evidence="4" id="KW-1185">Reference proteome</keyword>
<dbReference type="RefSeq" id="WP_141338538.1">
    <property type="nucleotide sequence ID" value="NZ_JBHMAX010000017.1"/>
</dbReference>
<dbReference type="GO" id="GO:0016491">
    <property type="term" value="F:oxidoreductase activity"/>
    <property type="evidence" value="ECO:0007669"/>
    <property type="project" value="UniProtKB-KW"/>
</dbReference>
<dbReference type="PANTHER" id="PTHR43205:SF42">
    <property type="entry name" value="ALCOHOL DEHYDROGENASE, ZINC-CONTAINING (AFU_ORTHOLOGUE AFUA_7G04530)"/>
    <property type="match status" value="1"/>
</dbReference>
<evidence type="ECO:0000259" key="2">
    <source>
        <dbReference type="SMART" id="SM00829"/>
    </source>
</evidence>
<dbReference type="SMART" id="SM00829">
    <property type="entry name" value="PKS_ER"/>
    <property type="match status" value="1"/>
</dbReference>
<dbReference type="Gene3D" id="3.90.180.10">
    <property type="entry name" value="Medium-chain alcohol dehydrogenases, catalytic domain"/>
    <property type="match status" value="1"/>
</dbReference>
<reference evidence="3 4" key="1">
    <citation type="submission" date="2024-09" db="EMBL/GenBank/DDBJ databases">
        <authorList>
            <person name="Sun Q."/>
            <person name="Mori K."/>
        </authorList>
    </citation>
    <scope>NUCLEOTIDE SEQUENCE [LARGE SCALE GENOMIC DNA]</scope>
    <source>
        <strain evidence="3 4">JCM 12763</strain>
    </source>
</reference>
<organism evidence="3 4">
    <name type="scientific">Ornithinimicrobium kibberense</name>
    <dbReference type="NCBI Taxonomy" id="282060"/>
    <lineage>
        <taxon>Bacteria</taxon>
        <taxon>Bacillati</taxon>
        <taxon>Actinomycetota</taxon>
        <taxon>Actinomycetes</taxon>
        <taxon>Micrococcales</taxon>
        <taxon>Ornithinimicrobiaceae</taxon>
        <taxon>Ornithinimicrobium</taxon>
    </lineage>
</organism>
<dbReference type="Gene3D" id="3.40.50.720">
    <property type="entry name" value="NAD(P)-binding Rossmann-like Domain"/>
    <property type="match status" value="1"/>
</dbReference>
<dbReference type="InterPro" id="IPR013149">
    <property type="entry name" value="ADH-like_C"/>
</dbReference>
<dbReference type="InterPro" id="IPR041694">
    <property type="entry name" value="ADH_N_2"/>
</dbReference>
<dbReference type="InterPro" id="IPR036291">
    <property type="entry name" value="NAD(P)-bd_dom_sf"/>
</dbReference>
<dbReference type="CDD" id="cd05288">
    <property type="entry name" value="PGDH"/>
    <property type="match status" value="1"/>
</dbReference>
<evidence type="ECO:0000313" key="4">
    <source>
        <dbReference type="Proteomes" id="UP001589613"/>
    </source>
</evidence>
<dbReference type="InterPro" id="IPR020843">
    <property type="entry name" value="ER"/>
</dbReference>
<dbReference type="InterPro" id="IPR045010">
    <property type="entry name" value="MDR_fam"/>
</dbReference>
<dbReference type="PANTHER" id="PTHR43205">
    <property type="entry name" value="PROSTAGLANDIN REDUCTASE"/>
    <property type="match status" value="1"/>
</dbReference>
<accession>A0ABV5V3Q4</accession>
<keyword evidence="1 3" id="KW-0560">Oxidoreductase</keyword>
<dbReference type="EMBL" id="JBHMAX010000017">
    <property type="protein sequence ID" value="MFB9732328.1"/>
    <property type="molecule type" value="Genomic_DNA"/>
</dbReference>
<dbReference type="Proteomes" id="UP001589613">
    <property type="component" value="Unassembled WGS sequence"/>
</dbReference>
<dbReference type="SUPFAM" id="SSF50129">
    <property type="entry name" value="GroES-like"/>
    <property type="match status" value="1"/>
</dbReference>
<dbReference type="SUPFAM" id="SSF51735">
    <property type="entry name" value="NAD(P)-binding Rossmann-fold domains"/>
    <property type="match status" value="1"/>
</dbReference>
<name>A0ABV5V3Q4_9MICO</name>
<feature type="domain" description="Enoyl reductase (ER)" evidence="2">
    <location>
        <begin position="19"/>
        <end position="333"/>
    </location>
</feature>
<proteinExistence type="predicted"/>
<evidence type="ECO:0000256" key="1">
    <source>
        <dbReference type="ARBA" id="ARBA00023002"/>
    </source>
</evidence>
<protein>
    <submittedName>
        <fullName evidence="3">NADP-dependent oxidoreductase</fullName>
        <ecNumber evidence="3">1.-.-.-</ecNumber>
    </submittedName>
</protein>
<evidence type="ECO:0000313" key="3">
    <source>
        <dbReference type="EMBL" id="MFB9732328.1"/>
    </source>
</evidence>
<dbReference type="Pfam" id="PF00107">
    <property type="entry name" value="ADH_zinc_N"/>
    <property type="match status" value="1"/>
</dbReference>
<dbReference type="EC" id="1.-.-.-" evidence="3"/>
<dbReference type="Pfam" id="PF16884">
    <property type="entry name" value="ADH_N_2"/>
    <property type="match status" value="1"/>
</dbReference>
<dbReference type="InterPro" id="IPR011032">
    <property type="entry name" value="GroES-like_sf"/>
</dbReference>
<gene>
    <name evidence="3" type="ORF">ACFFN0_09760</name>
</gene>
<comment type="caution">
    <text evidence="3">The sequence shown here is derived from an EMBL/GenBank/DDBJ whole genome shotgun (WGS) entry which is preliminary data.</text>
</comment>
<sequence length="336" mass="36056">MTPATTRQVVLVARPEDVPRPEHFEIRQARVPDLAEGQLLVRNDYLSVDPAMRGWVSPVANYAEPVAIGQVLRSFAVGEVLASRHPDHQPGDVVMGMFGWTEHAVVDATTVWRTLTETDLPRSLSLGVLGLNGLTAWAGVHRVLRPRPGSTVVVSTAAGAVGSVVGQLAADLGARTVGIAGGPTKATRCVQEFGYDVGLDYRAPDFPDQLAEATPEGVDHYFDNTSGPVTDAVMARLAPHSSVLVCGTAAITSWDPWPTGPRTERIILTRRARIEGFLAFDHLDALPEAVTDLADKIRTGQLAHREHVLHGLDQAPGAIAMLYDGSNDGKLVIQLR</sequence>